<proteinExistence type="predicted"/>
<evidence type="ECO:0000313" key="2">
    <source>
        <dbReference type="Proteomes" id="UP000326268"/>
    </source>
</evidence>
<dbReference type="GeneID" id="43653784"/>
<dbReference type="EMBL" id="ML737979">
    <property type="protein sequence ID" value="KAE8357669.1"/>
    <property type="molecule type" value="Genomic_DNA"/>
</dbReference>
<dbReference type="OrthoDB" id="1577640at2759"/>
<evidence type="ECO:0000313" key="1">
    <source>
        <dbReference type="EMBL" id="KAE8357669.1"/>
    </source>
</evidence>
<organism evidence="1 2">
    <name type="scientific">Aspergillus caelatus</name>
    <dbReference type="NCBI Taxonomy" id="61420"/>
    <lineage>
        <taxon>Eukaryota</taxon>
        <taxon>Fungi</taxon>
        <taxon>Dikarya</taxon>
        <taxon>Ascomycota</taxon>
        <taxon>Pezizomycotina</taxon>
        <taxon>Eurotiomycetes</taxon>
        <taxon>Eurotiomycetidae</taxon>
        <taxon>Eurotiales</taxon>
        <taxon>Aspergillaceae</taxon>
        <taxon>Aspergillus</taxon>
        <taxon>Aspergillus subgen. Circumdati</taxon>
    </lineage>
</organism>
<dbReference type="RefSeq" id="XP_031920750.1">
    <property type="nucleotide sequence ID" value="XM_032069338.1"/>
</dbReference>
<reference evidence="1 2" key="1">
    <citation type="submission" date="2019-04" db="EMBL/GenBank/DDBJ databases">
        <title>Friends and foes A comparative genomics studyof 23 Aspergillus species from section Flavi.</title>
        <authorList>
            <consortium name="DOE Joint Genome Institute"/>
            <person name="Kjaerbolling I."/>
            <person name="Vesth T."/>
            <person name="Frisvad J.C."/>
            <person name="Nybo J.L."/>
            <person name="Theobald S."/>
            <person name="Kildgaard S."/>
            <person name="Isbrandt T."/>
            <person name="Kuo A."/>
            <person name="Sato A."/>
            <person name="Lyhne E.K."/>
            <person name="Kogle M.E."/>
            <person name="Wiebenga A."/>
            <person name="Kun R.S."/>
            <person name="Lubbers R.J."/>
            <person name="Makela M.R."/>
            <person name="Barry K."/>
            <person name="Chovatia M."/>
            <person name="Clum A."/>
            <person name="Daum C."/>
            <person name="Haridas S."/>
            <person name="He G."/>
            <person name="LaButti K."/>
            <person name="Lipzen A."/>
            <person name="Mondo S."/>
            <person name="Riley R."/>
            <person name="Salamov A."/>
            <person name="Simmons B.A."/>
            <person name="Magnuson J.K."/>
            <person name="Henrissat B."/>
            <person name="Mortensen U.H."/>
            <person name="Larsen T.O."/>
            <person name="Devries R.P."/>
            <person name="Grigoriev I.V."/>
            <person name="Machida M."/>
            <person name="Baker S.E."/>
            <person name="Andersen M.R."/>
        </authorList>
    </citation>
    <scope>NUCLEOTIDE SEQUENCE [LARGE SCALE GENOMIC DNA]</scope>
    <source>
        <strain evidence="1 2">CBS 763.97</strain>
    </source>
</reference>
<keyword evidence="2" id="KW-1185">Reference proteome</keyword>
<name>A0A5N6ZLJ4_9EURO</name>
<dbReference type="Proteomes" id="UP000326268">
    <property type="component" value="Unassembled WGS sequence"/>
</dbReference>
<accession>A0A5N6ZLJ4</accession>
<sequence length="73" mass="8958">MNDFFARHRFTFRVNIFPRRTPRSEYPDNDRQYLNILFDHNIGWLNRFEEGVAEINIGILNLWSILEFLNRDL</sequence>
<gene>
    <name evidence="1" type="ORF">BDV27DRAFT_138902</name>
</gene>
<protein>
    <submittedName>
        <fullName evidence="1">Uncharacterized protein</fullName>
    </submittedName>
</protein>
<dbReference type="AlphaFoldDB" id="A0A5N6ZLJ4"/>